<sequence>MSDHLSSQRALRDPVVDLTDLYAFPTPGADGRLTLIMNVFPGAQAGAAFSDAVAYRFRLRTATVRPGDHPLTRFEAAEHSVTVTFSDLDGTGGTDGSRQTATFLTSGGSARTVVVGEPDDAGGDLRVFAGLRMDPFFMDVPAEVRTRRTRELAFRPVGTNSVEGQNALSVIVDCDVRAVLGDGVGPVVAVVAETTTLGRPMSRFERKGRPEMKNFMLSQNGNDPANPELDLRDLYNLEDAFALGDTYLAAFRARIDANLDLFNSLDPRKDSGLKVNGRYPLTDLLLDDFLVVDLSKPYSEDGFLEIELAALEGRTHVSCGGRTPNHDVIDALYTLIVNGIGGEAVSDGVDRATVPATTTFPYLAPPNHHPPVADPGVPMGGRPERSA</sequence>
<dbReference type="EMBL" id="JBHSBB010000052">
    <property type="protein sequence ID" value="MFC4036612.1"/>
    <property type="molecule type" value="Genomic_DNA"/>
</dbReference>
<accession>A0ABV8HZS7</accession>
<organism evidence="2 3">
    <name type="scientific">Streptomyces polygonati</name>
    <dbReference type="NCBI Taxonomy" id="1617087"/>
    <lineage>
        <taxon>Bacteria</taxon>
        <taxon>Bacillati</taxon>
        <taxon>Actinomycetota</taxon>
        <taxon>Actinomycetes</taxon>
        <taxon>Kitasatosporales</taxon>
        <taxon>Streptomycetaceae</taxon>
        <taxon>Streptomyces</taxon>
    </lineage>
</organism>
<dbReference type="Pfam" id="PF14224">
    <property type="entry name" value="DUF4331"/>
    <property type="match status" value="2"/>
</dbReference>
<dbReference type="RefSeq" id="WP_386438617.1">
    <property type="nucleotide sequence ID" value="NZ_JBHSBB010000052.1"/>
</dbReference>
<name>A0ABV8HZS7_9ACTN</name>
<dbReference type="Proteomes" id="UP001595765">
    <property type="component" value="Unassembled WGS sequence"/>
</dbReference>
<evidence type="ECO:0000313" key="2">
    <source>
        <dbReference type="EMBL" id="MFC4036612.1"/>
    </source>
</evidence>
<protein>
    <submittedName>
        <fullName evidence="2">DUF4331 family protein</fullName>
    </submittedName>
</protein>
<evidence type="ECO:0000256" key="1">
    <source>
        <dbReference type="SAM" id="MobiDB-lite"/>
    </source>
</evidence>
<comment type="caution">
    <text evidence="2">The sequence shown here is derived from an EMBL/GenBank/DDBJ whole genome shotgun (WGS) entry which is preliminary data.</text>
</comment>
<keyword evidence="3" id="KW-1185">Reference proteome</keyword>
<proteinExistence type="predicted"/>
<reference evidence="3" key="1">
    <citation type="journal article" date="2019" name="Int. J. Syst. Evol. Microbiol.">
        <title>The Global Catalogue of Microorganisms (GCM) 10K type strain sequencing project: providing services to taxonomists for standard genome sequencing and annotation.</title>
        <authorList>
            <consortium name="The Broad Institute Genomics Platform"/>
            <consortium name="The Broad Institute Genome Sequencing Center for Infectious Disease"/>
            <person name="Wu L."/>
            <person name="Ma J."/>
        </authorList>
    </citation>
    <scope>NUCLEOTIDE SEQUENCE [LARGE SCALE GENOMIC DNA]</scope>
    <source>
        <strain evidence="3">CGMCC 4.7237</strain>
    </source>
</reference>
<evidence type="ECO:0000313" key="3">
    <source>
        <dbReference type="Proteomes" id="UP001595765"/>
    </source>
</evidence>
<dbReference type="InterPro" id="IPR025566">
    <property type="entry name" value="DUF4331"/>
</dbReference>
<gene>
    <name evidence="2" type="ORF">ACFO3J_35010</name>
</gene>
<feature type="region of interest" description="Disordered" evidence="1">
    <location>
        <begin position="360"/>
        <end position="387"/>
    </location>
</feature>
<feature type="compositionally biased region" description="Pro residues" evidence="1">
    <location>
        <begin position="363"/>
        <end position="373"/>
    </location>
</feature>